<keyword evidence="1" id="KW-0812">Transmembrane</keyword>
<keyword evidence="1" id="KW-0472">Membrane</keyword>
<reference evidence="2" key="1">
    <citation type="submission" date="2018-05" db="EMBL/GenBank/DDBJ databases">
        <authorList>
            <person name="Lanie J.A."/>
            <person name="Ng W.-L."/>
            <person name="Kazmierczak K.M."/>
            <person name="Andrzejewski T.M."/>
            <person name="Davidsen T.M."/>
            <person name="Wayne K.J."/>
            <person name="Tettelin H."/>
            <person name="Glass J.I."/>
            <person name="Rusch D."/>
            <person name="Podicherti R."/>
            <person name="Tsui H.-C.T."/>
            <person name="Winkler M.E."/>
        </authorList>
    </citation>
    <scope>NUCLEOTIDE SEQUENCE</scope>
</reference>
<keyword evidence="1" id="KW-1133">Transmembrane helix</keyword>
<feature type="transmembrane region" description="Helical" evidence="1">
    <location>
        <begin position="12"/>
        <end position="35"/>
    </location>
</feature>
<dbReference type="EMBL" id="UINC01161396">
    <property type="protein sequence ID" value="SVD60558.1"/>
    <property type="molecule type" value="Genomic_DNA"/>
</dbReference>
<evidence type="ECO:0000313" key="2">
    <source>
        <dbReference type="EMBL" id="SVD60558.1"/>
    </source>
</evidence>
<accession>A0A382WQW1</accession>
<organism evidence="2">
    <name type="scientific">marine metagenome</name>
    <dbReference type="NCBI Taxonomy" id="408172"/>
    <lineage>
        <taxon>unclassified sequences</taxon>
        <taxon>metagenomes</taxon>
        <taxon>ecological metagenomes</taxon>
    </lineage>
</organism>
<gene>
    <name evidence="2" type="ORF">METZ01_LOCUS413412</name>
</gene>
<sequence length="40" mass="4262">MTIDTLNFTPYTAFTGGLIIGVAVVLFFITTGRLAGISRI</sequence>
<evidence type="ECO:0000256" key="1">
    <source>
        <dbReference type="SAM" id="Phobius"/>
    </source>
</evidence>
<name>A0A382WQW1_9ZZZZ</name>
<proteinExistence type="predicted"/>
<dbReference type="AlphaFoldDB" id="A0A382WQW1"/>
<protein>
    <submittedName>
        <fullName evidence="2">Uncharacterized protein</fullName>
    </submittedName>
</protein>
<feature type="non-terminal residue" evidence="2">
    <location>
        <position position="40"/>
    </location>
</feature>